<gene>
    <name evidence="1" type="ORF">DPMN_194498</name>
</gene>
<dbReference type="Proteomes" id="UP000828390">
    <property type="component" value="Unassembled WGS sequence"/>
</dbReference>
<reference evidence="1" key="1">
    <citation type="journal article" date="2019" name="bioRxiv">
        <title>The Genome of the Zebra Mussel, Dreissena polymorpha: A Resource for Invasive Species Research.</title>
        <authorList>
            <person name="McCartney M.A."/>
            <person name="Auch B."/>
            <person name="Kono T."/>
            <person name="Mallez S."/>
            <person name="Zhang Y."/>
            <person name="Obille A."/>
            <person name="Becker A."/>
            <person name="Abrahante J.E."/>
            <person name="Garbe J."/>
            <person name="Badalamenti J.P."/>
            <person name="Herman A."/>
            <person name="Mangelson H."/>
            <person name="Liachko I."/>
            <person name="Sullivan S."/>
            <person name="Sone E.D."/>
            <person name="Koren S."/>
            <person name="Silverstein K.A.T."/>
            <person name="Beckman K.B."/>
            <person name="Gohl D.M."/>
        </authorList>
    </citation>
    <scope>NUCLEOTIDE SEQUENCE</scope>
    <source>
        <strain evidence="1">Duluth1</strain>
        <tissue evidence="1">Whole animal</tissue>
    </source>
</reference>
<sequence length="64" mass="7044">MVEMLTVPEKATARLLNGTTYLSTAELTCINGYRLKDGHNNNSATLEHIKCTSDAFGRIRLGCE</sequence>
<protein>
    <recommendedName>
        <fullName evidence="3">Sushi domain-containing protein</fullName>
    </recommendedName>
</protein>
<organism evidence="1 2">
    <name type="scientific">Dreissena polymorpha</name>
    <name type="common">Zebra mussel</name>
    <name type="synonym">Mytilus polymorpha</name>
    <dbReference type="NCBI Taxonomy" id="45954"/>
    <lineage>
        <taxon>Eukaryota</taxon>
        <taxon>Metazoa</taxon>
        <taxon>Spiralia</taxon>
        <taxon>Lophotrochozoa</taxon>
        <taxon>Mollusca</taxon>
        <taxon>Bivalvia</taxon>
        <taxon>Autobranchia</taxon>
        <taxon>Heteroconchia</taxon>
        <taxon>Euheterodonta</taxon>
        <taxon>Imparidentia</taxon>
        <taxon>Neoheterodontei</taxon>
        <taxon>Myida</taxon>
        <taxon>Dreissenoidea</taxon>
        <taxon>Dreissenidae</taxon>
        <taxon>Dreissena</taxon>
    </lineage>
</organism>
<accession>A0A9D3Y054</accession>
<evidence type="ECO:0000313" key="1">
    <source>
        <dbReference type="EMBL" id="KAH3689568.1"/>
    </source>
</evidence>
<comment type="caution">
    <text evidence="1">The sequence shown here is derived from an EMBL/GenBank/DDBJ whole genome shotgun (WGS) entry which is preliminary data.</text>
</comment>
<evidence type="ECO:0000313" key="2">
    <source>
        <dbReference type="Proteomes" id="UP000828390"/>
    </source>
</evidence>
<keyword evidence="2" id="KW-1185">Reference proteome</keyword>
<dbReference type="AlphaFoldDB" id="A0A9D3Y054"/>
<name>A0A9D3Y054_DREPO</name>
<proteinExistence type="predicted"/>
<dbReference type="EMBL" id="JAIWYP010000112">
    <property type="protein sequence ID" value="KAH3689568.1"/>
    <property type="molecule type" value="Genomic_DNA"/>
</dbReference>
<reference evidence="1" key="2">
    <citation type="submission" date="2020-11" db="EMBL/GenBank/DDBJ databases">
        <authorList>
            <person name="McCartney M.A."/>
            <person name="Auch B."/>
            <person name="Kono T."/>
            <person name="Mallez S."/>
            <person name="Becker A."/>
            <person name="Gohl D.M."/>
            <person name="Silverstein K.A.T."/>
            <person name="Koren S."/>
            <person name="Bechman K.B."/>
            <person name="Herman A."/>
            <person name="Abrahante J.E."/>
            <person name="Garbe J."/>
        </authorList>
    </citation>
    <scope>NUCLEOTIDE SEQUENCE</scope>
    <source>
        <strain evidence="1">Duluth1</strain>
        <tissue evidence="1">Whole animal</tissue>
    </source>
</reference>
<evidence type="ECO:0008006" key="3">
    <source>
        <dbReference type="Google" id="ProtNLM"/>
    </source>
</evidence>